<dbReference type="AlphaFoldDB" id="A0A835FDG0"/>
<dbReference type="GO" id="GO:0005737">
    <property type="term" value="C:cytoplasm"/>
    <property type="evidence" value="ECO:0007669"/>
    <property type="project" value="UniProtKB-SubCell"/>
</dbReference>
<evidence type="ECO:0000256" key="4">
    <source>
        <dbReference type="ARBA" id="ARBA00022864"/>
    </source>
</evidence>
<evidence type="ECO:0000256" key="2">
    <source>
        <dbReference type="ARBA" id="ARBA00022490"/>
    </source>
</evidence>
<keyword evidence="4" id="KW-0932">Cytokinin signaling pathway</keyword>
<evidence type="ECO:0000256" key="3">
    <source>
        <dbReference type="ARBA" id="ARBA00022712"/>
    </source>
</evidence>
<evidence type="ECO:0000313" key="8">
    <source>
        <dbReference type="EMBL" id="KAF8747756.1"/>
    </source>
</evidence>
<organism evidence="8 9">
    <name type="scientific">Digitaria exilis</name>
    <dbReference type="NCBI Taxonomy" id="1010633"/>
    <lineage>
        <taxon>Eukaryota</taxon>
        <taxon>Viridiplantae</taxon>
        <taxon>Streptophyta</taxon>
        <taxon>Embryophyta</taxon>
        <taxon>Tracheophyta</taxon>
        <taxon>Spermatophyta</taxon>
        <taxon>Magnoliopsida</taxon>
        <taxon>Liliopsida</taxon>
        <taxon>Poales</taxon>
        <taxon>Poaceae</taxon>
        <taxon>PACMAD clade</taxon>
        <taxon>Panicoideae</taxon>
        <taxon>Panicodae</taxon>
        <taxon>Paniceae</taxon>
        <taxon>Anthephorinae</taxon>
        <taxon>Digitaria</taxon>
    </lineage>
</organism>
<protein>
    <submittedName>
        <fullName evidence="8">Uncharacterized protein</fullName>
    </submittedName>
</protein>
<evidence type="ECO:0000256" key="1">
    <source>
        <dbReference type="ARBA" id="ARBA00004496"/>
    </source>
</evidence>
<feature type="compositionally biased region" description="Acidic residues" evidence="7">
    <location>
        <begin position="123"/>
        <end position="132"/>
    </location>
</feature>
<feature type="compositionally biased region" description="Acidic residues" evidence="7">
    <location>
        <begin position="76"/>
        <end position="85"/>
    </location>
</feature>
<dbReference type="EMBL" id="JACEFO010001135">
    <property type="protein sequence ID" value="KAF8747756.1"/>
    <property type="molecule type" value="Genomic_DNA"/>
</dbReference>
<comment type="subcellular location">
    <subcellularLocation>
        <location evidence="1">Cytoplasm</location>
    </subcellularLocation>
</comment>
<dbReference type="PANTHER" id="PTHR33347:SF31">
    <property type="entry name" value="PROTEIN SOB FIVE-LIKE 1"/>
    <property type="match status" value="1"/>
</dbReference>
<dbReference type="InterPro" id="IPR044670">
    <property type="entry name" value="SOFL"/>
</dbReference>
<feature type="region of interest" description="Disordered" evidence="7">
    <location>
        <begin position="1"/>
        <end position="60"/>
    </location>
</feature>
<dbReference type="GO" id="GO:0009736">
    <property type="term" value="P:cytokinin-activated signaling pathway"/>
    <property type="evidence" value="ECO:0007669"/>
    <property type="project" value="UniProtKB-KW"/>
</dbReference>
<evidence type="ECO:0000256" key="7">
    <source>
        <dbReference type="SAM" id="MobiDB-lite"/>
    </source>
</evidence>
<keyword evidence="3" id="KW-0203">Cytokinin biosynthesis</keyword>
<dbReference type="GO" id="GO:0009691">
    <property type="term" value="P:cytokinin biosynthetic process"/>
    <property type="evidence" value="ECO:0007669"/>
    <property type="project" value="UniProtKB-KW"/>
</dbReference>
<feature type="compositionally biased region" description="Basic and acidic residues" evidence="7">
    <location>
        <begin position="106"/>
        <end position="122"/>
    </location>
</feature>
<feature type="compositionally biased region" description="Low complexity" evidence="7">
    <location>
        <begin position="159"/>
        <end position="181"/>
    </location>
</feature>
<dbReference type="OrthoDB" id="696800at2759"/>
<keyword evidence="5" id="KW-0539">Nucleus</keyword>
<gene>
    <name evidence="8" type="ORF">HU200_013164</name>
</gene>
<feature type="compositionally biased region" description="Low complexity" evidence="7">
    <location>
        <begin position="46"/>
        <end position="60"/>
    </location>
</feature>
<dbReference type="PANTHER" id="PTHR33347">
    <property type="entry name" value="OSJNBA0091C07.3 PROTEIN"/>
    <property type="match status" value="1"/>
</dbReference>
<name>A0A835FDG0_9POAL</name>
<feature type="region of interest" description="Disordered" evidence="7">
    <location>
        <begin position="76"/>
        <end position="181"/>
    </location>
</feature>
<comment type="similarity">
    <text evidence="6">Belongs to the SOFL plant protein family.</text>
</comment>
<proteinExistence type="inferred from homology"/>
<keyword evidence="2" id="KW-0963">Cytoplasm</keyword>
<sequence>MESSSHITGDNGDEGCNSCESGWTMYLASPMHGDDVGGSGKGSSGSEGSSVDDGYGYIISDRIIRSRRGKKAYEDYADADDDDSLASDASTGPAKVKGPSSSLSEDGGKKGEDGGGHGKSGKEEDEGEEEDDVMRTTKFPATSRKKAVGKVDKGGEAAGNSSSRRGNSKKGSSSRRSFFLW</sequence>
<dbReference type="Proteomes" id="UP000636709">
    <property type="component" value="Unassembled WGS sequence"/>
</dbReference>
<comment type="caution">
    <text evidence="8">The sequence shown here is derived from an EMBL/GenBank/DDBJ whole genome shotgun (WGS) entry which is preliminary data.</text>
</comment>
<feature type="compositionally biased region" description="Gly residues" evidence="7">
    <location>
        <begin position="36"/>
        <end position="45"/>
    </location>
</feature>
<accession>A0A835FDG0</accession>
<evidence type="ECO:0000256" key="5">
    <source>
        <dbReference type="ARBA" id="ARBA00023242"/>
    </source>
</evidence>
<keyword evidence="9" id="KW-1185">Reference proteome</keyword>
<evidence type="ECO:0000256" key="6">
    <source>
        <dbReference type="ARBA" id="ARBA00024199"/>
    </source>
</evidence>
<reference evidence="8" key="1">
    <citation type="submission" date="2020-07" db="EMBL/GenBank/DDBJ databases">
        <title>Genome sequence and genetic diversity analysis of an under-domesticated orphan crop, white fonio (Digitaria exilis).</title>
        <authorList>
            <person name="Bennetzen J.L."/>
            <person name="Chen S."/>
            <person name="Ma X."/>
            <person name="Wang X."/>
            <person name="Yssel A.E.J."/>
            <person name="Chaluvadi S.R."/>
            <person name="Johnson M."/>
            <person name="Gangashetty P."/>
            <person name="Hamidou F."/>
            <person name="Sanogo M.D."/>
            <person name="Zwaenepoel A."/>
            <person name="Wallace J."/>
            <person name="Van De Peer Y."/>
            <person name="Van Deynze A."/>
        </authorList>
    </citation>
    <scope>NUCLEOTIDE SEQUENCE</scope>
    <source>
        <tissue evidence="8">Leaves</tissue>
    </source>
</reference>
<evidence type="ECO:0000313" key="9">
    <source>
        <dbReference type="Proteomes" id="UP000636709"/>
    </source>
</evidence>